<comment type="similarity">
    <text evidence="6">Belongs to the ABC-2 integral membrane protein family.</text>
</comment>
<sequence length="284" mass="30191">MTDAVTAPAAAAPPAAPPRLPSALALGWSRAGVETRMFFRERDAVVFTFAFPIVLLAIFGSIFSDRLGGTSITASQLYTAGLIGAGVMAASFQNLGIGIAVDRDDGTLKRLSGTPIPHSAYFVGKILQVLLVAFLEVAILLAIGVAAYDVRLPSDPVRWATFAWVFVLGITASSLLGIAVSGLPRSARSASAVISLPFVVLQFISGVYIPFTQLPQWLVGISSFFPLKWMCQGFRSVFLGDSGAALEITGTYELDRVAMVLAAWVVGGLALCLMTFRWKSRRDG</sequence>
<keyword evidence="6" id="KW-0813">Transport</keyword>
<keyword evidence="5" id="KW-0046">Antibiotic resistance</keyword>
<evidence type="ECO:0000313" key="9">
    <source>
        <dbReference type="Proteomes" id="UP001596496"/>
    </source>
</evidence>
<feature type="transmembrane region" description="Helical" evidence="6">
    <location>
        <begin position="76"/>
        <end position="101"/>
    </location>
</feature>
<evidence type="ECO:0000256" key="5">
    <source>
        <dbReference type="ARBA" id="ARBA00023251"/>
    </source>
</evidence>
<keyword evidence="4 6" id="KW-0472">Membrane</keyword>
<feature type="transmembrane region" description="Helical" evidence="6">
    <location>
        <begin position="192"/>
        <end position="211"/>
    </location>
</feature>
<dbReference type="InterPro" id="IPR000412">
    <property type="entry name" value="ABC_2_transport"/>
</dbReference>
<keyword evidence="6" id="KW-1003">Cell membrane</keyword>
<dbReference type="PANTHER" id="PTHR43229">
    <property type="entry name" value="NODULATION PROTEIN J"/>
    <property type="match status" value="1"/>
</dbReference>
<evidence type="ECO:0000256" key="2">
    <source>
        <dbReference type="ARBA" id="ARBA00022692"/>
    </source>
</evidence>
<evidence type="ECO:0000256" key="3">
    <source>
        <dbReference type="ARBA" id="ARBA00022989"/>
    </source>
</evidence>
<dbReference type="InterPro" id="IPR051784">
    <property type="entry name" value="Nod_factor_ABC_transporter"/>
</dbReference>
<feature type="transmembrane region" description="Helical" evidence="6">
    <location>
        <begin position="257"/>
        <end position="276"/>
    </location>
</feature>
<dbReference type="InterPro" id="IPR047817">
    <property type="entry name" value="ABC2_TM_bact-type"/>
</dbReference>
<evidence type="ECO:0000256" key="1">
    <source>
        <dbReference type="ARBA" id="ARBA00004141"/>
    </source>
</evidence>
<evidence type="ECO:0000256" key="4">
    <source>
        <dbReference type="ARBA" id="ARBA00023136"/>
    </source>
</evidence>
<proteinExistence type="inferred from homology"/>
<dbReference type="InterPro" id="IPR013525">
    <property type="entry name" value="ABC2_TM"/>
</dbReference>
<evidence type="ECO:0000313" key="8">
    <source>
        <dbReference type="EMBL" id="MFC7383484.1"/>
    </source>
</evidence>
<dbReference type="PANTHER" id="PTHR43229:SF6">
    <property type="entry name" value="ABC-TYPE MULTIDRUG TRANSPORT SYSTEM, PERMEASE COMPONENT"/>
    <property type="match status" value="1"/>
</dbReference>
<dbReference type="Pfam" id="PF01061">
    <property type="entry name" value="ABC2_membrane"/>
    <property type="match status" value="1"/>
</dbReference>
<dbReference type="RefSeq" id="WP_380826969.1">
    <property type="nucleotide sequence ID" value="NZ_JBHTCG010000008.1"/>
</dbReference>
<reference evidence="9" key="1">
    <citation type="journal article" date="2019" name="Int. J. Syst. Evol. Microbiol.">
        <title>The Global Catalogue of Microorganisms (GCM) 10K type strain sequencing project: providing services to taxonomists for standard genome sequencing and annotation.</title>
        <authorList>
            <consortium name="The Broad Institute Genomics Platform"/>
            <consortium name="The Broad Institute Genome Sequencing Center for Infectious Disease"/>
            <person name="Wu L."/>
            <person name="Ma J."/>
        </authorList>
    </citation>
    <scope>NUCLEOTIDE SEQUENCE [LARGE SCALE GENOMIC DNA]</scope>
    <source>
        <strain evidence="9">CECT 7649</strain>
    </source>
</reference>
<name>A0ABW2P236_9ACTN</name>
<feature type="transmembrane region" description="Helical" evidence="6">
    <location>
        <begin position="122"/>
        <end position="147"/>
    </location>
</feature>
<feature type="domain" description="ABC transmembrane type-2" evidence="7">
    <location>
        <begin position="43"/>
        <end position="279"/>
    </location>
</feature>
<accession>A0ABW2P236</accession>
<comment type="caution">
    <text evidence="8">The sequence shown here is derived from an EMBL/GenBank/DDBJ whole genome shotgun (WGS) entry which is preliminary data.</text>
</comment>
<keyword evidence="2 6" id="KW-0812">Transmembrane</keyword>
<dbReference type="PROSITE" id="PS51012">
    <property type="entry name" value="ABC_TM2"/>
    <property type="match status" value="1"/>
</dbReference>
<organism evidence="8 9">
    <name type="scientific">Sphaerisporangium rhizosphaerae</name>
    <dbReference type="NCBI Taxonomy" id="2269375"/>
    <lineage>
        <taxon>Bacteria</taxon>
        <taxon>Bacillati</taxon>
        <taxon>Actinomycetota</taxon>
        <taxon>Actinomycetes</taxon>
        <taxon>Streptosporangiales</taxon>
        <taxon>Streptosporangiaceae</taxon>
        <taxon>Sphaerisporangium</taxon>
    </lineage>
</organism>
<protein>
    <recommendedName>
        <fullName evidence="6">Transport permease protein</fullName>
    </recommendedName>
</protein>
<evidence type="ECO:0000259" key="7">
    <source>
        <dbReference type="PROSITE" id="PS51012"/>
    </source>
</evidence>
<evidence type="ECO:0000256" key="6">
    <source>
        <dbReference type="RuleBase" id="RU361157"/>
    </source>
</evidence>
<feature type="transmembrane region" description="Helical" evidence="6">
    <location>
        <begin position="159"/>
        <end position="180"/>
    </location>
</feature>
<dbReference type="EMBL" id="JBHTCG010000008">
    <property type="protein sequence ID" value="MFC7383484.1"/>
    <property type="molecule type" value="Genomic_DNA"/>
</dbReference>
<keyword evidence="3 6" id="KW-1133">Transmembrane helix</keyword>
<keyword evidence="9" id="KW-1185">Reference proteome</keyword>
<dbReference type="PIRSF" id="PIRSF006648">
    <property type="entry name" value="DrrB"/>
    <property type="match status" value="1"/>
</dbReference>
<comment type="subcellular location">
    <subcellularLocation>
        <location evidence="6">Cell membrane</location>
        <topology evidence="6">Multi-pass membrane protein</topology>
    </subcellularLocation>
    <subcellularLocation>
        <location evidence="1">Membrane</location>
        <topology evidence="1">Multi-pass membrane protein</topology>
    </subcellularLocation>
</comment>
<dbReference type="Proteomes" id="UP001596496">
    <property type="component" value="Unassembled WGS sequence"/>
</dbReference>
<gene>
    <name evidence="8" type="ORF">ACFQSB_14780</name>
</gene>
<feature type="transmembrane region" description="Helical" evidence="6">
    <location>
        <begin position="44"/>
        <end position="64"/>
    </location>
</feature>